<feature type="compositionally biased region" description="Polar residues" evidence="1">
    <location>
        <begin position="56"/>
        <end position="65"/>
    </location>
</feature>
<feature type="compositionally biased region" description="Basic and acidic residues" evidence="1">
    <location>
        <begin position="96"/>
        <end position="108"/>
    </location>
</feature>
<reference evidence="2" key="1">
    <citation type="submission" date="2020-11" db="EMBL/GenBank/DDBJ databases">
        <authorList>
            <person name="Tran Van P."/>
        </authorList>
    </citation>
    <scope>NUCLEOTIDE SEQUENCE</scope>
</reference>
<dbReference type="AlphaFoldDB" id="A0A7R9CTF7"/>
<evidence type="ECO:0000256" key="1">
    <source>
        <dbReference type="SAM" id="MobiDB-lite"/>
    </source>
</evidence>
<accession>A0A7R9CTF7</accession>
<evidence type="ECO:0000313" key="2">
    <source>
        <dbReference type="EMBL" id="CAD7402116.1"/>
    </source>
</evidence>
<protein>
    <submittedName>
        <fullName evidence="2">Uncharacterized protein</fullName>
    </submittedName>
</protein>
<feature type="region of interest" description="Disordered" evidence="1">
    <location>
        <begin position="52"/>
        <end position="77"/>
    </location>
</feature>
<organism evidence="2">
    <name type="scientific">Timema cristinae</name>
    <name type="common">Walking stick</name>
    <dbReference type="NCBI Taxonomy" id="61476"/>
    <lineage>
        <taxon>Eukaryota</taxon>
        <taxon>Metazoa</taxon>
        <taxon>Ecdysozoa</taxon>
        <taxon>Arthropoda</taxon>
        <taxon>Hexapoda</taxon>
        <taxon>Insecta</taxon>
        <taxon>Pterygota</taxon>
        <taxon>Neoptera</taxon>
        <taxon>Polyneoptera</taxon>
        <taxon>Phasmatodea</taxon>
        <taxon>Timematodea</taxon>
        <taxon>Timematoidea</taxon>
        <taxon>Timematidae</taxon>
        <taxon>Timema</taxon>
    </lineage>
</organism>
<dbReference type="EMBL" id="OC318464">
    <property type="protein sequence ID" value="CAD7402116.1"/>
    <property type="molecule type" value="Genomic_DNA"/>
</dbReference>
<proteinExistence type="predicted"/>
<name>A0A7R9CTF7_TIMCR</name>
<feature type="region of interest" description="Disordered" evidence="1">
    <location>
        <begin position="96"/>
        <end position="121"/>
    </location>
</feature>
<sequence length="265" mass="29524">MYSSHPETALREQQCSLCLRVPPSSPAPSYVRMRITVKHHVAGTVKRTVPYKDQRCPTNNTSSKCSPRYRHTSTGRALAGKSRLANTIFKRHLRNVKKESSDAHESRINRGAAKDSLPSYSTPSEIVKLNSKDEQVNYTDTVNVQPIEPIQCIMTIEDMQVLLVCRAWNVCLFYLGMVFLGCVPFSVSCVKSLLVSPRYDVPRWCGIHCALCETSACLTSVRRSSSCTLCETSAFSPQYDGLRWCAVQCAVCVSQSVESLSSLEN</sequence>
<gene>
    <name evidence="2" type="ORF">TCEB3V08_LOCUS6322</name>
</gene>